<evidence type="ECO:0000259" key="2">
    <source>
        <dbReference type="Pfam" id="PF12804"/>
    </source>
</evidence>
<dbReference type="PANTHER" id="PTHR43777">
    <property type="entry name" value="MOLYBDENUM COFACTOR CYTIDYLYLTRANSFERASE"/>
    <property type="match status" value="1"/>
</dbReference>
<dbReference type="InterPro" id="IPR054703">
    <property type="entry name" value="Mop-rel"/>
</dbReference>
<dbReference type="GO" id="GO:0016779">
    <property type="term" value="F:nucleotidyltransferase activity"/>
    <property type="evidence" value="ECO:0007669"/>
    <property type="project" value="UniProtKB-KW"/>
</dbReference>
<sequence length="412" mass="43755">MRHYALILAAGAASRMGRCKALLPLPFPDGECCALERLARMYAFCGRRFVVTGHHAGLLEPVAPGWGLRAVRNPRPEDGMFSSLCRGLHAVLEQARADGVGPEQGGVFVHPVDVPLTRSLTLLALLRAADVLPGTALQAAFCGEPGHPVFLPLSLVPAILAHDGHDGLRGALAAVPCRQAAVADAAMLPDMDTPEQYATLQRMAACHDALTRDEAEGLLLQAGVPERGLRHALAVGRVAEALCAALAEARGEEAPVETALALASGLTHDICKGMHGHEAAGGRLLSRLGLARMAAIVAAHRDQSVPAEKRLGAHELVYLADKYCRGGIWVPVAQRFAQKLEEFGDDPGARAGIEGRRDRALALERRLAAELGRDPARLAREALAAADIDTRAHMLDARRALWTPLCPLIGEV</sequence>
<organism evidence="3 4">
    <name type="scientific">Desulfovibrio piger</name>
    <dbReference type="NCBI Taxonomy" id="901"/>
    <lineage>
        <taxon>Bacteria</taxon>
        <taxon>Pseudomonadati</taxon>
        <taxon>Thermodesulfobacteriota</taxon>
        <taxon>Desulfovibrionia</taxon>
        <taxon>Desulfovibrionales</taxon>
        <taxon>Desulfovibrionaceae</taxon>
        <taxon>Desulfovibrio</taxon>
    </lineage>
</organism>
<feature type="domain" description="HD" evidence="1">
    <location>
        <begin position="229"/>
        <end position="324"/>
    </location>
</feature>
<gene>
    <name evidence="3" type="ORF">DESPIGER_0132</name>
</gene>
<evidence type="ECO:0000313" key="3">
    <source>
        <dbReference type="EMBL" id="SFV72034.1"/>
    </source>
</evidence>
<dbReference type="KEGG" id="dpg:DESPIGER_0132"/>
<dbReference type="InterPro" id="IPR006674">
    <property type="entry name" value="HD_domain"/>
</dbReference>
<dbReference type="OrthoDB" id="9779263at2"/>
<dbReference type="AlphaFoldDB" id="A0A1K1LBE8"/>
<keyword evidence="4" id="KW-1185">Reference proteome</keyword>
<keyword evidence="3" id="KW-0548">Nucleotidyltransferase</keyword>
<dbReference type="NCBIfam" id="NF045665">
    <property type="entry name" value="NTPtran_DVU1551"/>
    <property type="match status" value="1"/>
</dbReference>
<protein>
    <submittedName>
        <fullName evidence="3">CTP:molybdopterin cytidylyltransferase</fullName>
    </submittedName>
</protein>
<dbReference type="Proteomes" id="UP000186323">
    <property type="component" value="Chromosome I"/>
</dbReference>
<dbReference type="EMBL" id="LT630450">
    <property type="protein sequence ID" value="SFV72034.1"/>
    <property type="molecule type" value="Genomic_DNA"/>
</dbReference>
<proteinExistence type="predicted"/>
<dbReference type="RefSeq" id="WP_072331718.1">
    <property type="nucleotide sequence ID" value="NZ_DBGALU010000059.1"/>
</dbReference>
<dbReference type="Gene3D" id="3.90.550.10">
    <property type="entry name" value="Spore Coat Polysaccharide Biosynthesis Protein SpsA, Chain A"/>
    <property type="match status" value="1"/>
</dbReference>
<dbReference type="InterPro" id="IPR025877">
    <property type="entry name" value="MobA-like_NTP_Trfase"/>
</dbReference>
<dbReference type="SUPFAM" id="SSF109604">
    <property type="entry name" value="HD-domain/PDEase-like"/>
    <property type="match status" value="1"/>
</dbReference>
<feature type="domain" description="MobA-like NTP transferase" evidence="2">
    <location>
        <begin position="5"/>
        <end position="174"/>
    </location>
</feature>
<reference evidence="4" key="1">
    <citation type="submission" date="2016-10" db="EMBL/GenBank/DDBJ databases">
        <authorList>
            <person name="Wegmann U."/>
        </authorList>
    </citation>
    <scope>NUCLEOTIDE SEQUENCE [LARGE SCALE GENOMIC DNA]</scope>
</reference>
<dbReference type="PANTHER" id="PTHR43777:SF1">
    <property type="entry name" value="MOLYBDENUM COFACTOR CYTIDYLYLTRANSFERASE"/>
    <property type="match status" value="1"/>
</dbReference>
<keyword evidence="3" id="KW-0808">Transferase</keyword>
<evidence type="ECO:0000259" key="1">
    <source>
        <dbReference type="Pfam" id="PF01966"/>
    </source>
</evidence>
<evidence type="ECO:0000313" key="4">
    <source>
        <dbReference type="Proteomes" id="UP000186323"/>
    </source>
</evidence>
<dbReference type="Pfam" id="PF01966">
    <property type="entry name" value="HD"/>
    <property type="match status" value="1"/>
</dbReference>
<dbReference type="InterPro" id="IPR029044">
    <property type="entry name" value="Nucleotide-diphossugar_trans"/>
</dbReference>
<dbReference type="Pfam" id="PF12804">
    <property type="entry name" value="NTP_transf_3"/>
    <property type="match status" value="1"/>
</dbReference>
<accession>A0A1K1LBE8</accession>
<name>A0A1K1LBE8_9BACT</name>
<dbReference type="SUPFAM" id="SSF53448">
    <property type="entry name" value="Nucleotide-diphospho-sugar transferases"/>
    <property type="match status" value="1"/>
</dbReference>